<dbReference type="PANTHER" id="PTHR35601:SF1">
    <property type="entry name" value="TOXIN RELE"/>
    <property type="match status" value="1"/>
</dbReference>
<proteinExistence type="inferred from homology"/>
<accession>U7TWJ9</accession>
<dbReference type="InterPro" id="IPR035093">
    <property type="entry name" value="RelE/ParE_toxin_dom_sf"/>
</dbReference>
<gene>
    <name evidence="3" type="ORF">HMPREF1767_00585</name>
</gene>
<name>U7TWJ9_FUSNU</name>
<keyword evidence="2" id="KW-1277">Toxin-antitoxin system</keyword>
<dbReference type="Gene3D" id="3.30.2310.20">
    <property type="entry name" value="RelE-like"/>
    <property type="match status" value="1"/>
</dbReference>
<dbReference type="NCBIfam" id="TIGR02385">
    <property type="entry name" value="RelE_StbE"/>
    <property type="match status" value="1"/>
</dbReference>
<comment type="caution">
    <text evidence="3">The sequence shown here is derived from an EMBL/GenBank/DDBJ whole genome shotgun (WGS) entry which is preliminary data.</text>
</comment>
<evidence type="ECO:0000256" key="2">
    <source>
        <dbReference type="ARBA" id="ARBA00022649"/>
    </source>
</evidence>
<protein>
    <recommendedName>
        <fullName evidence="4">RelE/StbE family addiction module toxin</fullName>
    </recommendedName>
</protein>
<dbReference type="InterPro" id="IPR007712">
    <property type="entry name" value="RelE/ParE_toxin"/>
</dbReference>
<evidence type="ECO:0000313" key="3">
    <source>
        <dbReference type="EMBL" id="ERT48775.1"/>
    </source>
</evidence>
<sequence>MKYDVEYSKTAMNTIKKMDSSTSNLIRTWIEKNLMNTENPRIKGKALTGDLKGLWRYRVGDYRILAEIQDTKIVILILDIGHRSKIYL</sequence>
<evidence type="ECO:0008006" key="4">
    <source>
        <dbReference type="Google" id="ProtNLM"/>
    </source>
</evidence>
<organism evidence="3">
    <name type="scientific">Fusobacterium nucleatum CTI-6</name>
    <dbReference type="NCBI Taxonomy" id="1316587"/>
    <lineage>
        <taxon>Bacteria</taxon>
        <taxon>Fusobacteriati</taxon>
        <taxon>Fusobacteriota</taxon>
        <taxon>Fusobacteriia</taxon>
        <taxon>Fusobacteriales</taxon>
        <taxon>Fusobacteriaceae</taxon>
        <taxon>Fusobacterium</taxon>
    </lineage>
</organism>
<comment type="similarity">
    <text evidence="1">Belongs to the RelE toxin family.</text>
</comment>
<dbReference type="PATRIC" id="fig|1316587.3.peg.580"/>
<dbReference type="SUPFAM" id="SSF143011">
    <property type="entry name" value="RelE-like"/>
    <property type="match status" value="1"/>
</dbReference>
<dbReference type="AlphaFoldDB" id="U7TWJ9"/>
<reference evidence="3" key="1">
    <citation type="submission" date="2013-10" db="EMBL/GenBank/DDBJ databases">
        <title>The Genome Sequence of Fusobacterium nucleatum CTI-6.</title>
        <authorList>
            <consortium name="The Broad Institute Genomics Platform"/>
            <person name="Earl A."/>
            <person name="Ward D."/>
            <person name="Feldgarden M."/>
            <person name="Gevers D."/>
            <person name="Kostic A."/>
            <person name="Garrett W."/>
            <person name="Young S.K."/>
            <person name="Zeng Q."/>
            <person name="Gargeya S."/>
            <person name="Fitzgerald M."/>
            <person name="Abouelleil A."/>
            <person name="Alvarado L."/>
            <person name="Berlin A.M."/>
            <person name="Chapman S.B."/>
            <person name="Gainer-Dewar J."/>
            <person name="Goldberg J."/>
            <person name="Gnerre S."/>
            <person name="Griggs A."/>
            <person name="Gujja S."/>
            <person name="Hansen M."/>
            <person name="Howarth C."/>
            <person name="Imamovic A."/>
            <person name="Ireland A."/>
            <person name="Larimer J."/>
            <person name="McCowan C."/>
            <person name="Murphy C."/>
            <person name="Pearson M."/>
            <person name="Poon T.W."/>
            <person name="Priest M."/>
            <person name="Roberts A."/>
            <person name="Saif S."/>
            <person name="Shea T."/>
            <person name="Sykes S."/>
            <person name="Wortman J."/>
            <person name="Nusbaum C."/>
            <person name="Birren B."/>
        </authorList>
    </citation>
    <scope>NUCLEOTIDE SEQUENCE [LARGE SCALE GENOMIC DNA]</scope>
    <source>
        <strain evidence="3">CTI-6</strain>
    </source>
</reference>
<dbReference type="Pfam" id="PF05016">
    <property type="entry name" value="ParE_toxin"/>
    <property type="match status" value="1"/>
</dbReference>
<dbReference type="PANTHER" id="PTHR35601">
    <property type="entry name" value="TOXIN RELE"/>
    <property type="match status" value="1"/>
</dbReference>
<dbReference type="EMBL" id="AXNV01000004">
    <property type="protein sequence ID" value="ERT48775.1"/>
    <property type="molecule type" value="Genomic_DNA"/>
</dbReference>
<evidence type="ECO:0000256" key="1">
    <source>
        <dbReference type="ARBA" id="ARBA00006226"/>
    </source>
</evidence>